<dbReference type="EMBL" id="JAAIUW010000011">
    <property type="protein sequence ID" value="KAF7808286.1"/>
    <property type="molecule type" value="Genomic_DNA"/>
</dbReference>
<name>A0A834SRM9_9FABA</name>
<sequence>MAMPNGTPNPEISEKTPADACFETMDLRLAKLEELFKRLLQQQLSNFSWLPKCLYEAEFEISMPRVEEESLRLGPAFSSTSAPVTLAIIEDEQAGVMISSVTMEMESIQADVADCGVEEFDEDEVIVSIGNDVHDLTPIAIAKNEFCSCKLEEEVSVIENTKQMEQIFWLTPMEIDFSLKSDKEFWENVGDFEIIASCKPRGIVKDWKIRLQQGGNELINKEEACVQLVPLVHRPNCHLEHTCFILLQLKYAFPSLIWRMEIDGLQPSSMAED</sequence>
<evidence type="ECO:0000313" key="2">
    <source>
        <dbReference type="Proteomes" id="UP000634136"/>
    </source>
</evidence>
<gene>
    <name evidence="1" type="ORF">G2W53_035029</name>
</gene>
<reference evidence="1" key="1">
    <citation type="submission" date="2020-09" db="EMBL/GenBank/DDBJ databases">
        <title>Genome-Enabled Discovery of Anthraquinone Biosynthesis in Senna tora.</title>
        <authorList>
            <person name="Kang S.-H."/>
            <person name="Pandey R.P."/>
            <person name="Lee C.-M."/>
            <person name="Sim J.-S."/>
            <person name="Jeong J.-T."/>
            <person name="Choi B.-S."/>
            <person name="Jung M."/>
            <person name="Ginzburg D."/>
            <person name="Zhao K."/>
            <person name="Won S.Y."/>
            <person name="Oh T.-J."/>
            <person name="Yu Y."/>
            <person name="Kim N.-H."/>
            <person name="Lee O.R."/>
            <person name="Lee T.-H."/>
            <person name="Bashyal P."/>
            <person name="Kim T.-S."/>
            <person name="Lee W.-H."/>
            <person name="Kawkins C."/>
            <person name="Kim C.-K."/>
            <person name="Kim J.S."/>
            <person name="Ahn B.O."/>
            <person name="Rhee S.Y."/>
            <person name="Sohng J.K."/>
        </authorList>
    </citation>
    <scope>NUCLEOTIDE SEQUENCE</scope>
    <source>
        <tissue evidence="1">Leaf</tissue>
    </source>
</reference>
<keyword evidence="2" id="KW-1185">Reference proteome</keyword>
<accession>A0A834SRM9</accession>
<dbReference type="Proteomes" id="UP000634136">
    <property type="component" value="Unassembled WGS sequence"/>
</dbReference>
<protein>
    <submittedName>
        <fullName evidence="1">Uncharacterized protein</fullName>
    </submittedName>
</protein>
<organism evidence="1 2">
    <name type="scientific">Senna tora</name>
    <dbReference type="NCBI Taxonomy" id="362788"/>
    <lineage>
        <taxon>Eukaryota</taxon>
        <taxon>Viridiplantae</taxon>
        <taxon>Streptophyta</taxon>
        <taxon>Embryophyta</taxon>
        <taxon>Tracheophyta</taxon>
        <taxon>Spermatophyta</taxon>
        <taxon>Magnoliopsida</taxon>
        <taxon>eudicotyledons</taxon>
        <taxon>Gunneridae</taxon>
        <taxon>Pentapetalae</taxon>
        <taxon>rosids</taxon>
        <taxon>fabids</taxon>
        <taxon>Fabales</taxon>
        <taxon>Fabaceae</taxon>
        <taxon>Caesalpinioideae</taxon>
        <taxon>Cassia clade</taxon>
        <taxon>Senna</taxon>
    </lineage>
</organism>
<dbReference type="AlphaFoldDB" id="A0A834SRM9"/>
<comment type="caution">
    <text evidence="1">The sequence shown here is derived from an EMBL/GenBank/DDBJ whole genome shotgun (WGS) entry which is preliminary data.</text>
</comment>
<proteinExistence type="predicted"/>
<evidence type="ECO:0000313" key="1">
    <source>
        <dbReference type="EMBL" id="KAF7808286.1"/>
    </source>
</evidence>